<dbReference type="Proteomes" id="UP000316859">
    <property type="component" value="Unassembled WGS sequence"/>
</dbReference>
<gene>
    <name evidence="1" type="ORF">FNY88_08345</name>
</gene>
<dbReference type="RefSeq" id="WP_144014816.1">
    <property type="nucleotide sequence ID" value="NZ_VHIS01000016.1"/>
</dbReference>
<dbReference type="InterPro" id="IPR041492">
    <property type="entry name" value="HAD_2"/>
</dbReference>
<dbReference type="EMBL" id="VKDI01000017">
    <property type="protein sequence ID" value="TRX48441.1"/>
    <property type="molecule type" value="Genomic_DNA"/>
</dbReference>
<evidence type="ECO:0000313" key="1">
    <source>
        <dbReference type="EMBL" id="TRX48441.1"/>
    </source>
</evidence>
<dbReference type="InterPro" id="IPR050155">
    <property type="entry name" value="HAD-like_hydrolase_sf"/>
</dbReference>
<accession>A0ABY3CVH1</accession>
<dbReference type="PANTHER" id="PTHR43434">
    <property type="entry name" value="PHOSPHOGLYCOLATE PHOSPHATASE"/>
    <property type="match status" value="1"/>
</dbReference>
<dbReference type="Pfam" id="PF13419">
    <property type="entry name" value="HAD_2"/>
    <property type="match status" value="1"/>
</dbReference>
<keyword evidence="1" id="KW-0378">Hydrolase</keyword>
<proteinExistence type="predicted"/>
<dbReference type="PANTHER" id="PTHR43434:SF19">
    <property type="entry name" value="PHOSPHONOACETALDEHYDE HYDROLASE"/>
    <property type="match status" value="1"/>
</dbReference>
<dbReference type="SFLD" id="SFLDG01129">
    <property type="entry name" value="C1.5:_HAD__Beta-PGM__Phosphata"/>
    <property type="match status" value="1"/>
</dbReference>
<reference evidence="1 2" key="1">
    <citation type="submission" date="2019-07" db="EMBL/GenBank/DDBJ databases">
        <title>Draft genome of C. aurimucosum strain 2299.</title>
        <authorList>
            <person name="Pacheco L.G.C."/>
            <person name="Aguiar E.R.G.R."/>
            <person name="Santos C.S."/>
            <person name="Rocha D.J.P.G."/>
            <person name="Sant'Anna L.O."/>
            <person name="Mattos-Guaraldi A.L."/>
            <person name="Santos L.S."/>
        </authorList>
    </citation>
    <scope>NUCLEOTIDE SEQUENCE [LARGE SCALE GENOMIC DNA]</scope>
    <source>
        <strain evidence="1 2">2299</strain>
    </source>
</reference>
<organism evidence="1 2">
    <name type="scientific">Corynebacterium guaraldiae</name>
    <dbReference type="NCBI Taxonomy" id="3051103"/>
    <lineage>
        <taxon>Bacteria</taxon>
        <taxon>Bacillati</taxon>
        <taxon>Actinomycetota</taxon>
        <taxon>Actinomycetes</taxon>
        <taxon>Mycobacteriales</taxon>
        <taxon>Corynebacteriaceae</taxon>
        <taxon>Corynebacterium</taxon>
    </lineage>
</organism>
<sequence>MIQLAIFDMAGTTIDERDEVYRILREAAEREGAKFSDETFQHYMGTEKHWAIGKLLDEGGIDLTEEIHERAWEWFREELHRSYTAQPPRPLDGIEELFGKLHDRGVKVALTTGFSREIVDLILDSMGWGAELIDASAAGDEVSAGRPEPFLIQEVMKKLDVTDTAAVISSGDTRADVVSAQRAGVTSVGVLTGHLTEEEFVALNADHILGSAADLLTVLD</sequence>
<keyword evidence="2" id="KW-1185">Reference proteome</keyword>
<dbReference type="Gene3D" id="3.40.50.1000">
    <property type="entry name" value="HAD superfamily/HAD-like"/>
    <property type="match status" value="1"/>
</dbReference>
<dbReference type="SFLD" id="SFLDS00003">
    <property type="entry name" value="Haloacid_Dehalogenase"/>
    <property type="match status" value="1"/>
</dbReference>
<dbReference type="InterPro" id="IPR036412">
    <property type="entry name" value="HAD-like_sf"/>
</dbReference>
<dbReference type="InterPro" id="IPR023198">
    <property type="entry name" value="PGP-like_dom2"/>
</dbReference>
<dbReference type="SUPFAM" id="SSF56784">
    <property type="entry name" value="HAD-like"/>
    <property type="match status" value="1"/>
</dbReference>
<protein>
    <submittedName>
        <fullName evidence="1">HAD family hydrolase</fullName>
    </submittedName>
</protein>
<dbReference type="Gene3D" id="1.10.150.240">
    <property type="entry name" value="Putative phosphatase, domain 2"/>
    <property type="match status" value="1"/>
</dbReference>
<name>A0ABY3CVH1_9CORY</name>
<dbReference type="InterPro" id="IPR023214">
    <property type="entry name" value="HAD_sf"/>
</dbReference>
<comment type="caution">
    <text evidence="1">The sequence shown here is derived from an EMBL/GenBank/DDBJ whole genome shotgun (WGS) entry which is preliminary data.</text>
</comment>
<evidence type="ECO:0000313" key="2">
    <source>
        <dbReference type="Proteomes" id="UP000316859"/>
    </source>
</evidence>
<dbReference type="GO" id="GO:0016787">
    <property type="term" value="F:hydrolase activity"/>
    <property type="evidence" value="ECO:0007669"/>
    <property type="project" value="UniProtKB-KW"/>
</dbReference>